<dbReference type="EC" id="2.3.-.-" evidence="4"/>
<evidence type="ECO:0000313" key="4">
    <source>
        <dbReference type="EMBL" id="MFC3854122.1"/>
    </source>
</evidence>
<evidence type="ECO:0000256" key="2">
    <source>
        <dbReference type="ARBA" id="ARBA00023315"/>
    </source>
</evidence>
<keyword evidence="2 4" id="KW-0012">Acyltransferase</keyword>
<evidence type="ECO:0000256" key="1">
    <source>
        <dbReference type="ARBA" id="ARBA00022679"/>
    </source>
</evidence>
<gene>
    <name evidence="4" type="ORF">ACFOOG_14865</name>
</gene>
<dbReference type="PANTHER" id="PTHR43877">
    <property type="entry name" value="AMINOALKYLPHOSPHONATE N-ACETYLTRANSFERASE-RELATED-RELATED"/>
    <property type="match status" value="1"/>
</dbReference>
<feature type="domain" description="N-acetyltransferase" evidence="3">
    <location>
        <begin position="1"/>
        <end position="162"/>
    </location>
</feature>
<dbReference type="Pfam" id="PF00583">
    <property type="entry name" value="Acetyltransf_1"/>
    <property type="match status" value="1"/>
</dbReference>
<keyword evidence="5" id="KW-1185">Reference proteome</keyword>
<evidence type="ECO:0000259" key="3">
    <source>
        <dbReference type="PROSITE" id="PS51186"/>
    </source>
</evidence>
<reference evidence="5" key="1">
    <citation type="journal article" date="2019" name="Int. J. Syst. Evol. Microbiol.">
        <title>The Global Catalogue of Microorganisms (GCM) 10K type strain sequencing project: providing services to taxonomists for standard genome sequencing and annotation.</title>
        <authorList>
            <consortium name="The Broad Institute Genomics Platform"/>
            <consortium name="The Broad Institute Genome Sequencing Center for Infectious Disease"/>
            <person name="Wu L."/>
            <person name="Ma J."/>
        </authorList>
    </citation>
    <scope>NUCLEOTIDE SEQUENCE [LARGE SCALE GENOMIC DNA]</scope>
    <source>
        <strain evidence="5">IBRC 10765</strain>
    </source>
</reference>
<keyword evidence="1 4" id="KW-0808">Transferase</keyword>
<dbReference type="EMBL" id="JBHRYR010000005">
    <property type="protein sequence ID" value="MFC3854122.1"/>
    <property type="molecule type" value="Genomic_DNA"/>
</dbReference>
<dbReference type="GO" id="GO:0016746">
    <property type="term" value="F:acyltransferase activity"/>
    <property type="evidence" value="ECO:0007669"/>
    <property type="project" value="UniProtKB-KW"/>
</dbReference>
<dbReference type="InterPro" id="IPR016181">
    <property type="entry name" value="Acyl_CoA_acyltransferase"/>
</dbReference>
<organism evidence="4 5">
    <name type="scientific">Saccharospirillum mangrovi</name>
    <dbReference type="NCBI Taxonomy" id="2161747"/>
    <lineage>
        <taxon>Bacteria</taxon>
        <taxon>Pseudomonadati</taxon>
        <taxon>Pseudomonadota</taxon>
        <taxon>Gammaproteobacteria</taxon>
        <taxon>Oceanospirillales</taxon>
        <taxon>Saccharospirillaceae</taxon>
        <taxon>Saccharospirillum</taxon>
    </lineage>
</organism>
<evidence type="ECO:0000313" key="5">
    <source>
        <dbReference type="Proteomes" id="UP001595617"/>
    </source>
</evidence>
<dbReference type="SUPFAM" id="SSF55729">
    <property type="entry name" value="Acyl-CoA N-acyltransferases (Nat)"/>
    <property type="match status" value="1"/>
</dbReference>
<sequence>MSTRPAQRQDITAIYRALSSVIAEQHYLMSAHKPDLPHFSRFLEANLERGYPVLVAEEGRHVVGWCDVYPRGPDVQRHVGRLGMGVVAHFRGRGHGKQLLTEAIAASWRAGFTRLELEVFADNPVAIALYERAGFQREGLHRRVRKDSKGYRDMISMALLAL</sequence>
<dbReference type="Gene3D" id="3.40.630.30">
    <property type="match status" value="1"/>
</dbReference>
<dbReference type="CDD" id="cd04301">
    <property type="entry name" value="NAT_SF"/>
    <property type="match status" value="1"/>
</dbReference>
<name>A0ABV8A436_9GAMM</name>
<protein>
    <submittedName>
        <fullName evidence="4">GNAT family N-acetyltransferase</fullName>
        <ecNumber evidence="4">2.3.-.-</ecNumber>
    </submittedName>
</protein>
<dbReference type="InterPro" id="IPR050832">
    <property type="entry name" value="Bact_Acetyltransf"/>
</dbReference>
<dbReference type="PANTHER" id="PTHR43877:SF2">
    <property type="entry name" value="AMINOALKYLPHOSPHONATE N-ACETYLTRANSFERASE-RELATED"/>
    <property type="match status" value="1"/>
</dbReference>
<dbReference type="InterPro" id="IPR000182">
    <property type="entry name" value="GNAT_dom"/>
</dbReference>
<dbReference type="RefSeq" id="WP_380698095.1">
    <property type="nucleotide sequence ID" value="NZ_JBHRYR010000005.1"/>
</dbReference>
<dbReference type="Proteomes" id="UP001595617">
    <property type="component" value="Unassembled WGS sequence"/>
</dbReference>
<accession>A0ABV8A436</accession>
<dbReference type="PROSITE" id="PS51186">
    <property type="entry name" value="GNAT"/>
    <property type="match status" value="1"/>
</dbReference>
<proteinExistence type="predicted"/>
<comment type="caution">
    <text evidence="4">The sequence shown here is derived from an EMBL/GenBank/DDBJ whole genome shotgun (WGS) entry which is preliminary data.</text>
</comment>